<dbReference type="EC" id="3.1.3.1" evidence="1"/>
<dbReference type="Gene3D" id="3.40.720.10">
    <property type="entry name" value="Alkaline Phosphatase, subunit A"/>
    <property type="match status" value="1"/>
</dbReference>
<accession>A0A7R8Z5V7</accession>
<dbReference type="PANTHER" id="PTHR11596">
    <property type="entry name" value="ALKALINE PHOSPHATASE"/>
    <property type="match status" value="1"/>
</dbReference>
<sequence length="114" mass="12429">MQWSRLSPDREFWYENARLELARRLDRSGTPLRHDRAKNVVVFVGDGLGLATLTAARILKGQKEGKTGEEGWLAWDLFPAVALAKVRLINCTGGNVAEDVGLYVGCDGEGVAGT</sequence>
<feature type="binding site" evidence="2">
    <location>
        <position position="46"/>
    </location>
    <ligand>
        <name>Zn(2+)</name>
        <dbReference type="ChEBI" id="CHEBI:29105"/>
        <label>2</label>
    </ligand>
</feature>
<dbReference type="GO" id="GO:0004035">
    <property type="term" value="F:alkaline phosphatase activity"/>
    <property type="evidence" value="ECO:0007669"/>
    <property type="project" value="UniProtKB-EC"/>
</dbReference>
<protein>
    <recommendedName>
        <fullName evidence="1">alkaline phosphatase</fullName>
        <ecNumber evidence="1">3.1.3.1</ecNumber>
    </recommendedName>
</protein>
<keyword evidence="2" id="KW-0862">Zinc</keyword>
<dbReference type="GO" id="GO:0046872">
    <property type="term" value="F:metal ion binding"/>
    <property type="evidence" value="ECO:0007669"/>
    <property type="project" value="UniProtKB-KW"/>
</dbReference>
<dbReference type="AlphaFoldDB" id="A0A7R8Z5V7"/>
<keyword evidence="2" id="KW-0479">Metal-binding</keyword>
<evidence type="ECO:0000256" key="1">
    <source>
        <dbReference type="ARBA" id="ARBA00012647"/>
    </source>
</evidence>
<name>A0A7R8Z5V7_TIMDO</name>
<keyword evidence="2" id="KW-0460">Magnesium</keyword>
<comment type="cofactor">
    <cofactor evidence="2">
        <name>Mg(2+)</name>
        <dbReference type="ChEBI" id="CHEBI:18420"/>
    </cofactor>
    <text evidence="2">Binds 1 Mg(2+) ion.</text>
</comment>
<organism evidence="3">
    <name type="scientific">Timema douglasi</name>
    <name type="common">Walking stick</name>
    <dbReference type="NCBI Taxonomy" id="61478"/>
    <lineage>
        <taxon>Eukaryota</taxon>
        <taxon>Metazoa</taxon>
        <taxon>Ecdysozoa</taxon>
        <taxon>Arthropoda</taxon>
        <taxon>Hexapoda</taxon>
        <taxon>Insecta</taxon>
        <taxon>Pterygota</taxon>
        <taxon>Neoptera</taxon>
        <taxon>Polyneoptera</taxon>
        <taxon>Phasmatodea</taxon>
        <taxon>Timematodea</taxon>
        <taxon>Timematoidea</taxon>
        <taxon>Timematidae</taxon>
        <taxon>Timema</taxon>
    </lineage>
</organism>
<comment type="cofactor">
    <cofactor evidence="2">
        <name>Zn(2+)</name>
        <dbReference type="ChEBI" id="CHEBI:29105"/>
    </cofactor>
    <text evidence="2">Binds 2 Zn(2+) ions.</text>
</comment>
<evidence type="ECO:0000256" key="2">
    <source>
        <dbReference type="PIRSR" id="PIRSR601952-2"/>
    </source>
</evidence>
<gene>
    <name evidence="3" type="ORF">TDIB3V08_LOCUS1472</name>
</gene>
<reference evidence="3" key="1">
    <citation type="submission" date="2020-11" db="EMBL/GenBank/DDBJ databases">
        <authorList>
            <person name="Tran Van P."/>
        </authorList>
    </citation>
    <scope>NUCLEOTIDE SEQUENCE</scope>
</reference>
<dbReference type="EMBL" id="OA564642">
    <property type="protein sequence ID" value="CAD7195066.1"/>
    <property type="molecule type" value="Genomic_DNA"/>
</dbReference>
<dbReference type="PANTHER" id="PTHR11596:SF91">
    <property type="entry name" value="ALKALINE PHOSPHATASE-RELATED"/>
    <property type="match status" value="1"/>
</dbReference>
<dbReference type="InterPro" id="IPR017850">
    <property type="entry name" value="Alkaline_phosphatase_core_sf"/>
</dbReference>
<evidence type="ECO:0000313" key="3">
    <source>
        <dbReference type="EMBL" id="CAD7195066.1"/>
    </source>
</evidence>
<feature type="binding site" evidence="2">
    <location>
        <position position="46"/>
    </location>
    <ligand>
        <name>Mg(2+)</name>
        <dbReference type="ChEBI" id="CHEBI:18420"/>
    </ligand>
</feature>
<dbReference type="SUPFAM" id="SSF53649">
    <property type="entry name" value="Alkaline phosphatase-like"/>
    <property type="match status" value="1"/>
</dbReference>
<proteinExistence type="predicted"/>
<dbReference type="Pfam" id="PF00245">
    <property type="entry name" value="Alk_phosphatase"/>
    <property type="match status" value="1"/>
</dbReference>
<dbReference type="InterPro" id="IPR001952">
    <property type="entry name" value="Alkaline_phosphatase"/>
</dbReference>